<organism evidence="1 2">
    <name type="scientific">Candidatus Yanofskybacteria bacterium RIFCSPHIGHO2_02_FULL_39_10</name>
    <dbReference type="NCBI Taxonomy" id="1802674"/>
    <lineage>
        <taxon>Bacteria</taxon>
        <taxon>Candidatus Yanofskyibacteriota</taxon>
    </lineage>
</organism>
<evidence type="ECO:0000313" key="1">
    <source>
        <dbReference type="EMBL" id="OGN09479.1"/>
    </source>
</evidence>
<evidence type="ECO:0000313" key="2">
    <source>
        <dbReference type="Proteomes" id="UP000178908"/>
    </source>
</evidence>
<name>A0A1F8FB53_9BACT</name>
<protein>
    <submittedName>
        <fullName evidence="1">Uncharacterized protein</fullName>
    </submittedName>
</protein>
<proteinExistence type="predicted"/>
<comment type="caution">
    <text evidence="1">The sequence shown here is derived from an EMBL/GenBank/DDBJ whole genome shotgun (WGS) entry which is preliminary data.</text>
</comment>
<accession>A0A1F8FB53</accession>
<reference evidence="1 2" key="1">
    <citation type="journal article" date="2016" name="Nat. Commun.">
        <title>Thousands of microbial genomes shed light on interconnected biogeochemical processes in an aquifer system.</title>
        <authorList>
            <person name="Anantharaman K."/>
            <person name="Brown C.T."/>
            <person name="Hug L.A."/>
            <person name="Sharon I."/>
            <person name="Castelle C.J."/>
            <person name="Probst A.J."/>
            <person name="Thomas B.C."/>
            <person name="Singh A."/>
            <person name="Wilkins M.J."/>
            <person name="Karaoz U."/>
            <person name="Brodie E.L."/>
            <person name="Williams K.H."/>
            <person name="Hubbard S.S."/>
            <person name="Banfield J.F."/>
        </authorList>
    </citation>
    <scope>NUCLEOTIDE SEQUENCE [LARGE SCALE GENOMIC DNA]</scope>
</reference>
<gene>
    <name evidence="1" type="ORF">A3C61_01765</name>
</gene>
<dbReference type="AlphaFoldDB" id="A0A1F8FB53"/>
<dbReference type="EMBL" id="MGJO01000021">
    <property type="protein sequence ID" value="OGN09479.1"/>
    <property type="molecule type" value="Genomic_DNA"/>
</dbReference>
<dbReference type="Proteomes" id="UP000178908">
    <property type="component" value="Unassembled WGS sequence"/>
</dbReference>
<sequence length="126" mass="14237">MFILEQKRDEKAEENIQTIRRQISLTSKLIDEHVYSTKAFSKLGSLMQENIQVKSVSYELTTGKFDLVGLAGSYTTIARQIASFLSDDSIMDVSVGKMKPNPDGTIEFGFTLSYDQVKLFKKVKTE</sequence>